<reference evidence="3 4" key="1">
    <citation type="submission" date="2015-05" db="EMBL/GenBank/DDBJ databases">
        <title>Genome sequencing and analysis of members of genus Stenotrophomonas.</title>
        <authorList>
            <person name="Patil P.P."/>
            <person name="Midha S."/>
            <person name="Patil P.B."/>
        </authorList>
    </citation>
    <scope>NUCLEOTIDE SEQUENCE [LARGE SCALE GENOMIC DNA]</scope>
    <source>
        <strain evidence="3 4">DSM 17805</strain>
    </source>
</reference>
<keyword evidence="4" id="KW-1185">Reference proteome</keyword>
<gene>
    <name evidence="3" type="ORF">ABB25_08315</name>
</gene>
<feature type="compositionally biased region" description="Pro residues" evidence="1">
    <location>
        <begin position="38"/>
        <end position="57"/>
    </location>
</feature>
<evidence type="ECO:0000256" key="1">
    <source>
        <dbReference type="SAM" id="MobiDB-lite"/>
    </source>
</evidence>
<evidence type="ECO:0000256" key="2">
    <source>
        <dbReference type="SAM" id="SignalP"/>
    </source>
</evidence>
<dbReference type="OrthoDB" id="237393at2"/>
<keyword evidence="2" id="KW-0732">Signal</keyword>
<organism evidence="3 4">
    <name type="scientific">Stenotrophomonas koreensis</name>
    <dbReference type="NCBI Taxonomy" id="266128"/>
    <lineage>
        <taxon>Bacteria</taxon>
        <taxon>Pseudomonadati</taxon>
        <taxon>Pseudomonadota</taxon>
        <taxon>Gammaproteobacteria</taxon>
        <taxon>Lysobacterales</taxon>
        <taxon>Lysobacteraceae</taxon>
        <taxon>Stenotrophomonas</taxon>
    </lineage>
</organism>
<dbReference type="Proteomes" id="UP000051254">
    <property type="component" value="Unassembled WGS sequence"/>
</dbReference>
<accession>A0A0R0BKQ2</accession>
<dbReference type="AlphaFoldDB" id="A0A0R0BKQ2"/>
<protein>
    <recommendedName>
        <fullName evidence="5">Lipoprotein</fullName>
    </recommendedName>
</protein>
<comment type="caution">
    <text evidence="3">The sequence shown here is derived from an EMBL/GenBank/DDBJ whole genome shotgun (WGS) entry which is preliminary data.</text>
</comment>
<dbReference type="PANTHER" id="PTHR41339">
    <property type="entry name" value="LIPL48"/>
    <property type="match status" value="1"/>
</dbReference>
<dbReference type="STRING" id="266128.ABB25_08315"/>
<feature type="region of interest" description="Disordered" evidence="1">
    <location>
        <begin position="32"/>
        <end position="57"/>
    </location>
</feature>
<dbReference type="EMBL" id="LDJH01000013">
    <property type="protein sequence ID" value="KRG57823.1"/>
    <property type="molecule type" value="Genomic_DNA"/>
</dbReference>
<feature type="signal peptide" evidence="2">
    <location>
        <begin position="1"/>
        <end position="26"/>
    </location>
</feature>
<feature type="chain" id="PRO_5006392617" description="Lipoprotein" evidence="2">
    <location>
        <begin position="27"/>
        <end position="493"/>
    </location>
</feature>
<dbReference type="PANTHER" id="PTHR41339:SF1">
    <property type="entry name" value="SECRETED PROTEIN"/>
    <property type="match status" value="1"/>
</dbReference>
<proteinExistence type="predicted"/>
<evidence type="ECO:0008006" key="5">
    <source>
        <dbReference type="Google" id="ProtNLM"/>
    </source>
</evidence>
<dbReference type="PROSITE" id="PS51257">
    <property type="entry name" value="PROKAR_LIPOPROTEIN"/>
    <property type="match status" value="1"/>
</dbReference>
<dbReference type="PATRIC" id="fig|266128.3.peg.530"/>
<dbReference type="RefSeq" id="WP_057665778.1">
    <property type="nucleotide sequence ID" value="NZ_LDJH01000013.1"/>
</dbReference>
<evidence type="ECO:0000313" key="3">
    <source>
        <dbReference type="EMBL" id="KRG57823.1"/>
    </source>
</evidence>
<name>A0A0R0BKQ2_9GAMM</name>
<sequence length="493" mass="49943">MAVASTRNLMMSIGAVLALSACGGGADRVASPGEGAFPPAPAPAPAPGPAPAPAPAPGPVAGCPTGFSDVGTIAGKTNCRLPALIVENTTVPYVDGVLYSISGYTRVGEDVGGDAANPRANQRSATLTIEPGVTIFGSSGQDALVINRGSRINAVGEKTKPIVFTSRQSVEGTTNVDSIGQWGGLVLLGRAPTANCIGSVTPGTAACEAEVEGVTGAYYGGNAPGDSTGTLKYVRVMHSGFEVLPNVELNGITLAGLGSGTSIEYVQVHNSSDDGFEWFGGTVNNRYLVATGNDDDSIDTDTGFSGAIQFAIVMQRGQKAASGDRGDRINEMSAAGSSALPSNPKLVNVTFVGAPAHDRSAMVLNSGTHVEYYNAVVTGSNNCAEIDTAGNANTRGTFASVFFSCGAPFYNDGAGTQLAAFTANANNVANGTSSLSGFTNGANENAVTAADLSTLITRSGGFVRQVNYIGAVKDGNDTWWQGWTCGLPGTPSC</sequence>
<evidence type="ECO:0000313" key="4">
    <source>
        <dbReference type="Proteomes" id="UP000051254"/>
    </source>
</evidence>